<evidence type="ECO:0000313" key="3">
    <source>
        <dbReference type="EMBL" id="OEH86443.1"/>
    </source>
</evidence>
<feature type="transmembrane region" description="Helical" evidence="1">
    <location>
        <begin position="20"/>
        <end position="43"/>
    </location>
</feature>
<feature type="domain" description="DUF6449" evidence="2">
    <location>
        <begin position="446"/>
        <end position="534"/>
    </location>
</feature>
<dbReference type="AlphaFoldDB" id="A0A1E5L923"/>
<evidence type="ECO:0000313" key="4">
    <source>
        <dbReference type="Proteomes" id="UP000095255"/>
    </source>
</evidence>
<feature type="transmembrane region" description="Helical" evidence="1">
    <location>
        <begin position="68"/>
        <end position="88"/>
    </location>
</feature>
<dbReference type="Proteomes" id="UP000095255">
    <property type="component" value="Unassembled WGS sequence"/>
</dbReference>
<feature type="transmembrane region" description="Helical" evidence="1">
    <location>
        <begin position="302"/>
        <end position="325"/>
    </location>
</feature>
<dbReference type="EMBL" id="MJAT01000004">
    <property type="protein sequence ID" value="OEH86443.1"/>
    <property type="molecule type" value="Genomic_DNA"/>
</dbReference>
<evidence type="ECO:0000259" key="2">
    <source>
        <dbReference type="Pfam" id="PF20047"/>
    </source>
</evidence>
<feature type="transmembrane region" description="Helical" evidence="1">
    <location>
        <begin position="184"/>
        <end position="205"/>
    </location>
</feature>
<organism evidence="3 4">
    <name type="scientific">Desulfuribacillus stibiiarsenatis</name>
    <dbReference type="NCBI Taxonomy" id="1390249"/>
    <lineage>
        <taxon>Bacteria</taxon>
        <taxon>Bacillati</taxon>
        <taxon>Bacillota</taxon>
        <taxon>Desulfuribacillia</taxon>
        <taxon>Desulfuribacillales</taxon>
        <taxon>Desulfuribacillaceae</taxon>
        <taxon>Desulfuribacillus</taxon>
    </lineage>
</organism>
<feature type="transmembrane region" description="Helical" evidence="1">
    <location>
        <begin position="240"/>
        <end position="258"/>
    </location>
</feature>
<dbReference type="Pfam" id="PF20047">
    <property type="entry name" value="DUF6449"/>
    <property type="match status" value="1"/>
</dbReference>
<protein>
    <recommendedName>
        <fullName evidence="2">DUF6449 domain-containing protein</fullName>
    </recommendedName>
</protein>
<dbReference type="InterPro" id="IPR045611">
    <property type="entry name" value="DUF6449"/>
</dbReference>
<keyword evidence="1" id="KW-0812">Transmembrane</keyword>
<dbReference type="STRING" id="1390249.BHU72_13575"/>
<feature type="transmembrane region" description="Helical" evidence="1">
    <location>
        <begin position="278"/>
        <end position="296"/>
    </location>
</feature>
<comment type="caution">
    <text evidence="3">The sequence shown here is derived from an EMBL/GenBank/DDBJ whole genome shotgun (WGS) entry which is preliminary data.</text>
</comment>
<feature type="transmembrane region" description="Helical" evidence="1">
    <location>
        <begin position="112"/>
        <end position="136"/>
    </location>
</feature>
<reference evidence="3 4" key="1">
    <citation type="submission" date="2016-09" db="EMBL/GenBank/DDBJ databases">
        <title>Desulfuribacillus arsenicus sp. nov., an obligately anaerobic, dissimilatory arsenic- and antimonate-reducing bacterium isolated from anoxic sediments.</title>
        <authorList>
            <person name="Abin C.A."/>
            <person name="Hollibaugh J.T."/>
        </authorList>
    </citation>
    <scope>NUCLEOTIDE SEQUENCE [LARGE SCALE GENOMIC DNA]</scope>
    <source>
        <strain evidence="3 4">MLFW-2</strain>
    </source>
</reference>
<proteinExistence type="predicted"/>
<keyword evidence="1" id="KW-0472">Membrane</keyword>
<name>A0A1E5L923_9FIRM</name>
<evidence type="ECO:0000256" key="1">
    <source>
        <dbReference type="SAM" id="Phobius"/>
    </source>
</evidence>
<keyword evidence="4" id="KW-1185">Reference proteome</keyword>
<keyword evidence="1" id="KW-1133">Transmembrane helix</keyword>
<feature type="transmembrane region" description="Helical" evidence="1">
    <location>
        <begin position="148"/>
        <end position="172"/>
    </location>
</feature>
<dbReference type="OrthoDB" id="1706490at2"/>
<sequence>MLSKTLSFNRGIFKQTFRNVGWVGIAYLIALLFSLPLHLLMAYSRDPKHWLQHHYITSKSLFTISEPFQIMLFWTVPVILAIFLFRYIQAKLPADYMHSLPIKRASLFNQHVLYGILILVIPVIITAIVLFMSRGFFQAYELLSLANILHWVGITILLNLFIFFAGIFVAMFTGMSVLHAALTYVLLFFPAGITLLSMMNVKYYLLGFSVNYHMSQNLERLVALVRATQLVHSPLTTKEIIVYSLIIVAFYFVSLFVYQKRNIEAASQAIAFGPLRPVFKYGVAFCAMLLGGLYFGETQGNIFEWIIFGYVAGSVFGYFLAEMLLEKTWRVFNKWKGYVAFVLVMVVVGVLLQQDITGFERRVPDTKDITKVYFSDNIYQLSNDPYKHDKATPIYDDLNERFARQLFFYEDPHSIELIHNIHQSVIADQNVTFDRRKQLRVIAIGYELTNGKRLVREYTVPFDAYVQYLQPVVATEEYKLNNYPLLRINDSEGVSSIIFNSNRMAKRLVINDPQEIAELFSIFQQEMRNETSTQSLDPKEGWAYVEFTWDNIKRMDITWRKSQLEVEQWLEEKGYLEQARPTAKDYSHAIVLKKSPGEDVYQMIKGDTAEFLNNHPGTLRIENKEQLEECLRYTTWHYEGTYVIALFHNGESYPSIEMFKDSEVPQFIIDHFEK</sequence>
<feature type="transmembrane region" description="Helical" evidence="1">
    <location>
        <begin position="337"/>
        <end position="354"/>
    </location>
</feature>
<gene>
    <name evidence="3" type="ORF">BHU72_13575</name>
</gene>
<dbReference type="RefSeq" id="WP_069701230.1">
    <property type="nucleotide sequence ID" value="NZ_MJAT01000004.1"/>
</dbReference>
<accession>A0A1E5L923</accession>